<dbReference type="AlphaFoldDB" id="A0A4C1SGZ2"/>
<proteinExistence type="predicted"/>
<accession>A0A4C1SGZ2</accession>
<reference evidence="2 3" key="1">
    <citation type="journal article" date="2019" name="Commun. Biol.">
        <title>The bagworm genome reveals a unique fibroin gene that provides high tensile strength.</title>
        <authorList>
            <person name="Kono N."/>
            <person name="Nakamura H."/>
            <person name="Ohtoshi R."/>
            <person name="Tomita M."/>
            <person name="Numata K."/>
            <person name="Arakawa K."/>
        </authorList>
    </citation>
    <scope>NUCLEOTIDE SEQUENCE [LARGE SCALE GENOMIC DNA]</scope>
</reference>
<dbReference type="EMBL" id="BGZK01000005">
    <property type="protein sequence ID" value="GBP00448.1"/>
    <property type="molecule type" value="Genomic_DNA"/>
</dbReference>
<evidence type="ECO:0000313" key="2">
    <source>
        <dbReference type="EMBL" id="GBP00448.1"/>
    </source>
</evidence>
<evidence type="ECO:0000313" key="3">
    <source>
        <dbReference type="Proteomes" id="UP000299102"/>
    </source>
</evidence>
<dbReference type="Proteomes" id="UP000299102">
    <property type="component" value="Unassembled WGS sequence"/>
</dbReference>
<organism evidence="2 3">
    <name type="scientific">Eumeta variegata</name>
    <name type="common">Bagworm moth</name>
    <name type="synonym">Eumeta japonica</name>
    <dbReference type="NCBI Taxonomy" id="151549"/>
    <lineage>
        <taxon>Eukaryota</taxon>
        <taxon>Metazoa</taxon>
        <taxon>Ecdysozoa</taxon>
        <taxon>Arthropoda</taxon>
        <taxon>Hexapoda</taxon>
        <taxon>Insecta</taxon>
        <taxon>Pterygota</taxon>
        <taxon>Neoptera</taxon>
        <taxon>Endopterygota</taxon>
        <taxon>Lepidoptera</taxon>
        <taxon>Glossata</taxon>
        <taxon>Ditrysia</taxon>
        <taxon>Tineoidea</taxon>
        <taxon>Psychidae</taxon>
        <taxon>Oiketicinae</taxon>
        <taxon>Eumeta</taxon>
    </lineage>
</organism>
<gene>
    <name evidence="2" type="ORF">EVAR_991_1</name>
</gene>
<protein>
    <submittedName>
        <fullName evidence="2">Uncharacterized protein</fullName>
    </submittedName>
</protein>
<comment type="caution">
    <text evidence="2">The sequence shown here is derived from an EMBL/GenBank/DDBJ whole genome shotgun (WGS) entry which is preliminary data.</text>
</comment>
<feature type="signal peptide" evidence="1">
    <location>
        <begin position="1"/>
        <end position="20"/>
    </location>
</feature>
<sequence>MCMIRHALDQFFVLLRNGLAQSLGPDTDPVRVSYLELALNLPVSWTLCCSRITYRSTCVLKSPTLVEYRSGAANDPQHCDYNVRNRQIKVPLEVRSAWFKLTQAEKSRIRSPVVRIDPDTIQFQGCAGNH</sequence>
<keyword evidence="3" id="KW-1185">Reference proteome</keyword>
<name>A0A4C1SGZ2_EUMVA</name>
<keyword evidence="1" id="KW-0732">Signal</keyword>
<feature type="chain" id="PRO_5020040099" evidence="1">
    <location>
        <begin position="21"/>
        <end position="130"/>
    </location>
</feature>
<evidence type="ECO:0000256" key="1">
    <source>
        <dbReference type="SAM" id="SignalP"/>
    </source>
</evidence>